<proteinExistence type="predicted"/>
<dbReference type="EMBL" id="JAPDFW010000044">
    <property type="protein sequence ID" value="KAJ5079004.1"/>
    <property type="molecule type" value="Genomic_DNA"/>
</dbReference>
<dbReference type="Pfam" id="PF00651">
    <property type="entry name" value="BTB"/>
    <property type="match status" value="1"/>
</dbReference>
<dbReference type="OrthoDB" id="366390at2759"/>
<dbReference type="InterPro" id="IPR002110">
    <property type="entry name" value="Ankyrin_rpt"/>
</dbReference>
<dbReference type="Gene3D" id="3.30.710.10">
    <property type="entry name" value="Potassium Channel Kv1.1, Chain A"/>
    <property type="match status" value="1"/>
</dbReference>
<dbReference type="CDD" id="cd18186">
    <property type="entry name" value="BTB_POZ_ZBTB_KLHL-like"/>
    <property type="match status" value="1"/>
</dbReference>
<feature type="repeat" description="ANK" evidence="3">
    <location>
        <begin position="500"/>
        <end position="534"/>
    </location>
</feature>
<dbReference type="Proteomes" id="UP001149090">
    <property type="component" value="Unassembled WGS sequence"/>
</dbReference>
<dbReference type="InterPro" id="IPR036770">
    <property type="entry name" value="Ankyrin_rpt-contain_sf"/>
</dbReference>
<organism evidence="5 6">
    <name type="scientific">Anaeramoeba ignava</name>
    <name type="common">Anaerobic marine amoeba</name>
    <dbReference type="NCBI Taxonomy" id="1746090"/>
    <lineage>
        <taxon>Eukaryota</taxon>
        <taxon>Metamonada</taxon>
        <taxon>Anaeramoebidae</taxon>
        <taxon>Anaeramoeba</taxon>
    </lineage>
</organism>
<dbReference type="PANTHER" id="PTHR24198">
    <property type="entry name" value="ANKYRIN REPEAT AND PROTEIN KINASE DOMAIN-CONTAINING PROTEIN"/>
    <property type="match status" value="1"/>
</dbReference>
<dbReference type="PROSITE" id="PS50088">
    <property type="entry name" value="ANK_REPEAT"/>
    <property type="match status" value="3"/>
</dbReference>
<dbReference type="InterPro" id="IPR011333">
    <property type="entry name" value="SKP1/BTB/POZ_sf"/>
</dbReference>
<feature type="repeat" description="ANK" evidence="3">
    <location>
        <begin position="96"/>
        <end position="129"/>
    </location>
</feature>
<feature type="domain" description="BTB" evidence="4">
    <location>
        <begin position="790"/>
        <end position="856"/>
    </location>
</feature>
<reference evidence="5" key="1">
    <citation type="submission" date="2022-10" db="EMBL/GenBank/DDBJ databases">
        <title>Novel sulphate-reducing endosymbionts in the free-living metamonad Anaeramoeba.</title>
        <authorList>
            <person name="Jerlstrom-Hultqvist J."/>
            <person name="Cepicka I."/>
            <person name="Gallot-Lavallee L."/>
            <person name="Salas-Leiva D."/>
            <person name="Curtis B.A."/>
            <person name="Zahonova K."/>
            <person name="Pipaliya S."/>
            <person name="Dacks J."/>
            <person name="Roger A.J."/>
        </authorList>
    </citation>
    <scope>NUCLEOTIDE SEQUENCE</scope>
    <source>
        <strain evidence="5">BMAN</strain>
    </source>
</reference>
<dbReference type="PANTHER" id="PTHR24198:SF165">
    <property type="entry name" value="ANKYRIN REPEAT-CONTAINING PROTEIN-RELATED"/>
    <property type="match status" value="1"/>
</dbReference>
<protein>
    <submittedName>
        <fullName evidence="5">Ankyrin repeat ph and sec7 domain containing protein secg-related</fullName>
    </submittedName>
</protein>
<evidence type="ECO:0000256" key="1">
    <source>
        <dbReference type="ARBA" id="ARBA00022737"/>
    </source>
</evidence>
<dbReference type="SUPFAM" id="SSF54695">
    <property type="entry name" value="POZ domain"/>
    <property type="match status" value="1"/>
</dbReference>
<evidence type="ECO:0000259" key="4">
    <source>
        <dbReference type="PROSITE" id="PS50097"/>
    </source>
</evidence>
<dbReference type="SUPFAM" id="SSF48403">
    <property type="entry name" value="Ankyrin repeat"/>
    <property type="match status" value="2"/>
</dbReference>
<dbReference type="SMART" id="SM00248">
    <property type="entry name" value="ANK"/>
    <property type="match status" value="10"/>
</dbReference>
<accession>A0A9Q0RHQ8</accession>
<name>A0A9Q0RHQ8_ANAIG</name>
<keyword evidence="6" id="KW-1185">Reference proteome</keyword>
<gene>
    <name evidence="5" type="ORF">M0811_04727</name>
</gene>
<dbReference type="InterPro" id="IPR000210">
    <property type="entry name" value="BTB/POZ_dom"/>
</dbReference>
<evidence type="ECO:0000256" key="3">
    <source>
        <dbReference type="PROSITE-ProRule" id="PRU00023"/>
    </source>
</evidence>
<evidence type="ECO:0000256" key="2">
    <source>
        <dbReference type="ARBA" id="ARBA00023043"/>
    </source>
</evidence>
<dbReference type="Gene3D" id="1.25.40.20">
    <property type="entry name" value="Ankyrin repeat-containing domain"/>
    <property type="match status" value="4"/>
</dbReference>
<evidence type="ECO:0000313" key="5">
    <source>
        <dbReference type="EMBL" id="KAJ5079004.1"/>
    </source>
</evidence>
<evidence type="ECO:0000313" key="6">
    <source>
        <dbReference type="Proteomes" id="UP001149090"/>
    </source>
</evidence>
<feature type="repeat" description="ANK" evidence="3">
    <location>
        <begin position="367"/>
        <end position="400"/>
    </location>
</feature>
<keyword evidence="2 3" id="KW-0040">ANK repeat</keyword>
<dbReference type="PROSITE" id="PS50097">
    <property type="entry name" value="BTB"/>
    <property type="match status" value="1"/>
</dbReference>
<dbReference type="AlphaFoldDB" id="A0A9Q0RHQ8"/>
<dbReference type="Pfam" id="PF12796">
    <property type="entry name" value="Ank_2"/>
    <property type="match status" value="1"/>
</dbReference>
<keyword evidence="1" id="KW-0677">Repeat</keyword>
<sequence length="893" mass="104136">MESTQKIFRNIDFEFVQFALSLNQNDAQKTIEFISNEKNSEKVFQLIDSLKNKEKEKEILVKDIIQSIENKDVNQVEKYITIWKKIKGIQMIDAFDYNSLLHIACLKNSGLEIIKLLIGSGADVNFMNDNKQNVLHVACKNGNSMDIIKLLLEKKPLITKDKFGSTPLIWALSKNPNYEIIDLLLKYGEDPKIRFQKMSLFFLAIKNQADHKTLKILLDHGLDPKEIFQDKTAIDFAILHQSSLEVIQFLHQNGVDVKRKSKAGFNCLYFLLVKKVNSPEICDFLISVGIDILEEKNTLLEVALEKGVGNSVLEVMVSKITKQQLERYTEKKKGNPLLNIALEHQRKYGIIKSLIELGCLVNEKNYRGKTSLYFAIEKKADLNTIKLLIDSGANIKETEEKTEKKKGLRLPSILTTAIAHSREVEVIKLLTDSGVQIEDQNLVAAFKKDMKVFLHLLSIKTDFSFESNLSMIISFDCDLDFDKIKFLADHMKDINYKSDYQNTILHLLCKTPYISPEILEYLISKGVDLNAVNEQGNLPFFYLFGFRKRVPEEKIEKLIKSYLINKISWIDAPLGCWKKMLPKFEFVDPLSPKMRSPVDERYMTLRTEADSYDKEYMDGTRELLQLLKHYTSFSDDFNKLFKSGLFPDLEIKFADEEIAQVHKLIISARIGKEKLEEFIEFCKKKTKKDLKFLFQWIYSGYIADFDFEEELFADYEKFCGENKNDSYVIYERYDKVVEILENERKNNLNSILDNLNEIGVLKTKEELIKKTQSDGLRKDISKLFYEDETKDFKIICEDEEIKVHKLILIARSELFYGMFLNVNDDSNQVNDYSGKKKQSIKEFIKFLYFDKIDMNISEEIIEEFYDFDKYYQLNEKSVFPLLLEDLKRQRNLN</sequence>
<comment type="caution">
    <text evidence="5">The sequence shown here is derived from an EMBL/GenBank/DDBJ whole genome shotgun (WGS) entry which is preliminary data.</text>
</comment>
<dbReference type="PROSITE" id="PS50297">
    <property type="entry name" value="ANK_REP_REGION"/>
    <property type="match status" value="1"/>
</dbReference>